<dbReference type="Gene3D" id="1.10.10.10">
    <property type="entry name" value="Winged helix-like DNA-binding domain superfamily/Winged helix DNA-binding domain"/>
    <property type="match status" value="1"/>
</dbReference>
<dbReference type="RefSeq" id="WP_338780193.1">
    <property type="nucleotide sequence ID" value="NZ_CP147407.1"/>
</dbReference>
<keyword evidence="3" id="KW-0238">DNA-binding</keyword>
<dbReference type="SUPFAM" id="SSF53850">
    <property type="entry name" value="Periplasmic binding protein-like II"/>
    <property type="match status" value="1"/>
</dbReference>
<keyword evidence="2" id="KW-0805">Transcription regulation</keyword>
<accession>A0ABZ2NIQ3</accession>
<evidence type="ECO:0000259" key="5">
    <source>
        <dbReference type="PROSITE" id="PS50931"/>
    </source>
</evidence>
<dbReference type="Pfam" id="PF00126">
    <property type="entry name" value="HTH_1"/>
    <property type="match status" value="1"/>
</dbReference>
<dbReference type="SUPFAM" id="SSF46785">
    <property type="entry name" value="Winged helix' DNA-binding domain"/>
    <property type="match status" value="1"/>
</dbReference>
<proteinExistence type="inferred from homology"/>
<dbReference type="PROSITE" id="PS50931">
    <property type="entry name" value="HTH_LYSR"/>
    <property type="match status" value="1"/>
</dbReference>
<keyword evidence="7" id="KW-1185">Reference proteome</keyword>
<evidence type="ECO:0000256" key="2">
    <source>
        <dbReference type="ARBA" id="ARBA00023015"/>
    </source>
</evidence>
<dbReference type="PRINTS" id="PR00039">
    <property type="entry name" value="HTHLYSR"/>
</dbReference>
<dbReference type="PANTHER" id="PTHR30346:SF28">
    <property type="entry name" value="HTH-TYPE TRANSCRIPTIONAL REGULATOR CYNR"/>
    <property type="match status" value="1"/>
</dbReference>
<evidence type="ECO:0000313" key="6">
    <source>
        <dbReference type="EMBL" id="WXB97628.1"/>
    </source>
</evidence>
<comment type="similarity">
    <text evidence="1">Belongs to the LysR transcriptional regulatory family.</text>
</comment>
<dbReference type="InterPro" id="IPR000847">
    <property type="entry name" value="LysR_HTH_N"/>
</dbReference>
<dbReference type="CDD" id="cd05466">
    <property type="entry name" value="PBP2_LTTR_substrate"/>
    <property type="match status" value="1"/>
</dbReference>
<dbReference type="PANTHER" id="PTHR30346">
    <property type="entry name" value="TRANSCRIPTIONAL DUAL REGULATOR HCAR-RELATED"/>
    <property type="match status" value="1"/>
</dbReference>
<sequence>MNIEQLEHVAEAAKAGSLTKAADHLHVSLSAISQSISKLEKELGVQLFIRNRQGTALTAEGIRIMEKAEKVLTAIGELKEEANRCSDTLTGDLKIGMIPGPINLLIDMVSAYKTDYPNVKVEIYEMGPVKIAEGILNNDLDIGLVLTSHSFAVQNHELIAEKILEGKMVAGVHKQSPLAKLDRISPEQLFKETLVLYNDDYIKKFAYDTLSPYGPIDVLFTTNNTEAIKRAVQSGVAVTLGMDYSFRSRSPYPNETVIPIEIDGADKEALHLALIRRKDKVPSLKVKEFMRRIHRELR</sequence>
<evidence type="ECO:0000313" key="7">
    <source>
        <dbReference type="Proteomes" id="UP001377337"/>
    </source>
</evidence>
<gene>
    <name evidence="6" type="ORF">WCV65_03745</name>
</gene>
<dbReference type="InterPro" id="IPR036390">
    <property type="entry name" value="WH_DNA-bd_sf"/>
</dbReference>
<name>A0ABZ2NIQ3_9BACI</name>
<evidence type="ECO:0000256" key="4">
    <source>
        <dbReference type="ARBA" id="ARBA00023163"/>
    </source>
</evidence>
<protein>
    <submittedName>
        <fullName evidence="6">LysR family transcriptional regulator</fullName>
    </submittedName>
</protein>
<dbReference type="EMBL" id="CP147407">
    <property type="protein sequence ID" value="WXB97628.1"/>
    <property type="molecule type" value="Genomic_DNA"/>
</dbReference>
<evidence type="ECO:0000256" key="3">
    <source>
        <dbReference type="ARBA" id="ARBA00023125"/>
    </source>
</evidence>
<reference evidence="6 7" key="1">
    <citation type="submission" date="2024-02" db="EMBL/GenBank/DDBJ databases">
        <title>Seven novel Bacillus-like species.</title>
        <authorList>
            <person name="Liu G."/>
        </authorList>
    </citation>
    <scope>NUCLEOTIDE SEQUENCE [LARGE SCALE GENOMIC DNA]</scope>
    <source>
        <strain evidence="6 7">FJAT-52054</strain>
    </source>
</reference>
<keyword evidence="4" id="KW-0804">Transcription</keyword>
<dbReference type="Pfam" id="PF03466">
    <property type="entry name" value="LysR_substrate"/>
    <property type="match status" value="1"/>
</dbReference>
<dbReference type="InterPro" id="IPR036388">
    <property type="entry name" value="WH-like_DNA-bd_sf"/>
</dbReference>
<dbReference type="Gene3D" id="3.40.190.290">
    <property type="match status" value="1"/>
</dbReference>
<evidence type="ECO:0000256" key="1">
    <source>
        <dbReference type="ARBA" id="ARBA00009437"/>
    </source>
</evidence>
<dbReference type="InterPro" id="IPR005119">
    <property type="entry name" value="LysR_subst-bd"/>
</dbReference>
<organism evidence="6 7">
    <name type="scientific">Metabacillus sediminis</name>
    <dbReference type="NCBI Taxonomy" id="3117746"/>
    <lineage>
        <taxon>Bacteria</taxon>
        <taxon>Bacillati</taxon>
        <taxon>Bacillota</taxon>
        <taxon>Bacilli</taxon>
        <taxon>Bacillales</taxon>
        <taxon>Bacillaceae</taxon>
        <taxon>Metabacillus</taxon>
    </lineage>
</organism>
<feature type="domain" description="HTH lysR-type" evidence="5">
    <location>
        <begin position="1"/>
        <end position="58"/>
    </location>
</feature>
<dbReference type="Proteomes" id="UP001377337">
    <property type="component" value="Chromosome"/>
</dbReference>